<dbReference type="Proteomes" id="UP001060170">
    <property type="component" value="Chromosome 1"/>
</dbReference>
<keyword evidence="2" id="KW-1185">Reference proteome</keyword>
<organism evidence="1 2">
    <name type="scientific">Puccinia striiformis f. sp. tritici</name>
    <dbReference type="NCBI Taxonomy" id="168172"/>
    <lineage>
        <taxon>Eukaryota</taxon>
        <taxon>Fungi</taxon>
        <taxon>Dikarya</taxon>
        <taxon>Basidiomycota</taxon>
        <taxon>Pucciniomycotina</taxon>
        <taxon>Pucciniomycetes</taxon>
        <taxon>Pucciniales</taxon>
        <taxon>Pucciniaceae</taxon>
        <taxon>Puccinia</taxon>
    </lineage>
</organism>
<sequence length="135" mass="14658">MLGGTDSSRGMIYILLTGVITILSANLSSAITCAKSFRTLDGGYSAIPRGRASCDTGLYTHDCSLDSCHVPIKYDNFPRDIVRTGEHPFFRKVSKTYPGRYLVAVADAIDVPGGKKLTRYYCPVSQPDLPECLGC</sequence>
<reference evidence="1 2" key="3">
    <citation type="journal article" date="2022" name="Microbiol. Spectr.">
        <title>Folding features and dynamics of 3D genome architecture in plant fungal pathogens.</title>
        <authorList>
            <person name="Xia C."/>
        </authorList>
    </citation>
    <scope>NUCLEOTIDE SEQUENCE [LARGE SCALE GENOMIC DNA]</scope>
    <source>
        <strain evidence="1 2">93-210</strain>
    </source>
</reference>
<evidence type="ECO:0000313" key="2">
    <source>
        <dbReference type="Proteomes" id="UP001060170"/>
    </source>
</evidence>
<proteinExistence type="predicted"/>
<accession>A0ACC0EZF3</accession>
<evidence type="ECO:0000313" key="1">
    <source>
        <dbReference type="EMBL" id="KAI7962466.1"/>
    </source>
</evidence>
<reference evidence="2" key="2">
    <citation type="journal article" date="2018" name="Mol. Plant Microbe Interact.">
        <title>Genome sequence resources for the wheat stripe rust pathogen (Puccinia striiformis f. sp. tritici) and the barley stripe rust pathogen (Puccinia striiformis f. sp. hordei).</title>
        <authorList>
            <person name="Xia C."/>
            <person name="Wang M."/>
            <person name="Yin C."/>
            <person name="Cornejo O.E."/>
            <person name="Hulbert S.H."/>
            <person name="Chen X."/>
        </authorList>
    </citation>
    <scope>NUCLEOTIDE SEQUENCE [LARGE SCALE GENOMIC DNA]</scope>
    <source>
        <strain evidence="2">93-210</strain>
    </source>
</reference>
<name>A0ACC0EZF3_9BASI</name>
<comment type="caution">
    <text evidence="1">The sequence shown here is derived from an EMBL/GenBank/DDBJ whole genome shotgun (WGS) entry which is preliminary data.</text>
</comment>
<gene>
    <name evidence="1" type="ORF">MJO28_000560</name>
</gene>
<dbReference type="EMBL" id="CM045865">
    <property type="protein sequence ID" value="KAI7962466.1"/>
    <property type="molecule type" value="Genomic_DNA"/>
</dbReference>
<protein>
    <submittedName>
        <fullName evidence="1">Uncharacterized protein</fullName>
    </submittedName>
</protein>
<reference evidence="2" key="1">
    <citation type="journal article" date="2018" name="BMC Genomics">
        <title>Genomic insights into host adaptation between the wheat stripe rust pathogen (Puccinia striiformis f. sp. tritici) and the barley stripe rust pathogen (Puccinia striiformis f. sp. hordei).</title>
        <authorList>
            <person name="Xia C."/>
            <person name="Wang M."/>
            <person name="Yin C."/>
            <person name="Cornejo O.E."/>
            <person name="Hulbert S.H."/>
            <person name="Chen X."/>
        </authorList>
    </citation>
    <scope>NUCLEOTIDE SEQUENCE [LARGE SCALE GENOMIC DNA]</scope>
    <source>
        <strain evidence="2">93-210</strain>
    </source>
</reference>